<dbReference type="Proteomes" id="UP001501523">
    <property type="component" value="Unassembled WGS sequence"/>
</dbReference>
<name>A0ABN1IDV4_9GAMM</name>
<sequence>MKHVTHLESKTADALRALRRLAAVAQRSGFLMLAIAAGEGIALLEDARAQELQFRDDRGIPR</sequence>
<dbReference type="RefSeq" id="WP_343787781.1">
    <property type="nucleotide sequence ID" value="NZ_BAAAEU010000004.1"/>
</dbReference>
<organism evidence="1 2">
    <name type="scientific">Dokdonella soli</name>
    <dbReference type="NCBI Taxonomy" id="529810"/>
    <lineage>
        <taxon>Bacteria</taxon>
        <taxon>Pseudomonadati</taxon>
        <taxon>Pseudomonadota</taxon>
        <taxon>Gammaproteobacteria</taxon>
        <taxon>Lysobacterales</taxon>
        <taxon>Rhodanobacteraceae</taxon>
        <taxon>Dokdonella</taxon>
    </lineage>
</organism>
<accession>A0ABN1IDV4</accession>
<proteinExistence type="predicted"/>
<keyword evidence="2" id="KW-1185">Reference proteome</keyword>
<evidence type="ECO:0000313" key="1">
    <source>
        <dbReference type="EMBL" id="GAA0709450.1"/>
    </source>
</evidence>
<gene>
    <name evidence="1" type="ORF">GCM10009105_09930</name>
</gene>
<protein>
    <submittedName>
        <fullName evidence="1">Uncharacterized protein</fullName>
    </submittedName>
</protein>
<reference evidence="1 2" key="1">
    <citation type="journal article" date="2019" name="Int. J. Syst. Evol. Microbiol.">
        <title>The Global Catalogue of Microorganisms (GCM) 10K type strain sequencing project: providing services to taxonomists for standard genome sequencing and annotation.</title>
        <authorList>
            <consortium name="The Broad Institute Genomics Platform"/>
            <consortium name="The Broad Institute Genome Sequencing Center for Infectious Disease"/>
            <person name="Wu L."/>
            <person name="Ma J."/>
        </authorList>
    </citation>
    <scope>NUCLEOTIDE SEQUENCE [LARGE SCALE GENOMIC DNA]</scope>
    <source>
        <strain evidence="1 2">JCM 15421</strain>
    </source>
</reference>
<dbReference type="EMBL" id="BAAAEU010000004">
    <property type="protein sequence ID" value="GAA0709450.1"/>
    <property type="molecule type" value="Genomic_DNA"/>
</dbReference>
<comment type="caution">
    <text evidence="1">The sequence shown here is derived from an EMBL/GenBank/DDBJ whole genome shotgun (WGS) entry which is preliminary data.</text>
</comment>
<evidence type="ECO:0000313" key="2">
    <source>
        <dbReference type="Proteomes" id="UP001501523"/>
    </source>
</evidence>